<name>A0A261EXV3_9BIFI</name>
<feature type="region of interest" description="Disordered" evidence="1">
    <location>
        <begin position="39"/>
        <end position="66"/>
    </location>
</feature>
<keyword evidence="5" id="KW-1185">Reference proteome</keyword>
<evidence type="ECO:0000256" key="1">
    <source>
        <dbReference type="SAM" id="MobiDB-lite"/>
    </source>
</evidence>
<dbReference type="EMBL" id="MWWQ01000012">
    <property type="protein sequence ID" value="OZG50553.1"/>
    <property type="molecule type" value="Genomic_DNA"/>
</dbReference>
<feature type="compositionally biased region" description="Basic residues" evidence="1">
    <location>
        <begin position="56"/>
        <end position="66"/>
    </location>
</feature>
<evidence type="ECO:0000313" key="5">
    <source>
        <dbReference type="Proteomes" id="UP000216454"/>
    </source>
</evidence>
<organism evidence="4 5">
    <name type="scientific">Pseudoscardovia suis</name>
    <dbReference type="NCBI Taxonomy" id="987063"/>
    <lineage>
        <taxon>Bacteria</taxon>
        <taxon>Bacillati</taxon>
        <taxon>Actinomycetota</taxon>
        <taxon>Actinomycetes</taxon>
        <taxon>Bifidobacteriales</taxon>
        <taxon>Bifidobacteriaceae</taxon>
        <taxon>Pseudoscardovia</taxon>
    </lineage>
</organism>
<gene>
    <name evidence="4" type="ORF">PSSU_0882</name>
    <name evidence="3" type="ORF">PSSU_1154</name>
    <name evidence="2" type="ORF">PSSU_1201</name>
</gene>
<reference evidence="4 5" key="1">
    <citation type="journal article" date="2017" name="BMC Genomics">
        <title>Comparative genomic and phylogenomic analyses of the Bifidobacteriaceae family.</title>
        <authorList>
            <person name="Lugli G.A."/>
            <person name="Milani C."/>
            <person name="Turroni F."/>
            <person name="Duranti S."/>
            <person name="Mancabelli L."/>
            <person name="Mangifesta M."/>
            <person name="Ferrario C."/>
            <person name="Modesto M."/>
            <person name="Mattarelli P."/>
            <person name="Jiri K."/>
            <person name="van Sinderen D."/>
            <person name="Ventura M."/>
        </authorList>
    </citation>
    <scope>NUCLEOTIDE SEQUENCE [LARGE SCALE GENOMIC DNA]</scope>
    <source>
        <strain evidence="4 5">DSM 24744</strain>
    </source>
</reference>
<dbReference type="EMBL" id="MWWQ01000007">
    <property type="protein sequence ID" value="OZG51675.1"/>
    <property type="molecule type" value="Genomic_DNA"/>
</dbReference>
<dbReference type="EMBL" id="MWWQ01000011">
    <property type="protein sequence ID" value="OZG50718.1"/>
    <property type="molecule type" value="Genomic_DNA"/>
</dbReference>
<proteinExistence type="predicted"/>
<comment type="caution">
    <text evidence="4">The sequence shown here is derived from an EMBL/GenBank/DDBJ whole genome shotgun (WGS) entry which is preliminary data.</text>
</comment>
<evidence type="ECO:0000313" key="2">
    <source>
        <dbReference type="EMBL" id="OZG50553.1"/>
    </source>
</evidence>
<dbReference type="AlphaFoldDB" id="A0A261EXV3"/>
<protein>
    <submittedName>
        <fullName evidence="4">TolA domain-containing protein</fullName>
    </submittedName>
</protein>
<dbReference type="Proteomes" id="UP000216454">
    <property type="component" value="Unassembled WGS sequence"/>
</dbReference>
<evidence type="ECO:0000313" key="3">
    <source>
        <dbReference type="EMBL" id="OZG50718.1"/>
    </source>
</evidence>
<feature type="region of interest" description="Disordered" evidence="1">
    <location>
        <begin position="1"/>
        <end position="20"/>
    </location>
</feature>
<sequence length="66" mass="7273">MGQVGHALLTRSPLSPASKARGIPFDLHVLSTPPAFVLSQNQTLHEKTMEEPNGSKIKKRRKNQTP</sequence>
<accession>A0A261EXV3</accession>
<evidence type="ECO:0000313" key="4">
    <source>
        <dbReference type="EMBL" id="OZG51675.1"/>
    </source>
</evidence>